<feature type="region of interest" description="Disordered" evidence="1">
    <location>
        <begin position="80"/>
        <end position="108"/>
    </location>
</feature>
<evidence type="ECO:0000256" key="1">
    <source>
        <dbReference type="SAM" id="MobiDB-lite"/>
    </source>
</evidence>
<reference evidence="2 3" key="1">
    <citation type="submission" date="2020-08" db="EMBL/GenBank/DDBJ databases">
        <title>Aphidius gifuensis genome sequencing and assembly.</title>
        <authorList>
            <person name="Du Z."/>
        </authorList>
    </citation>
    <scope>NUCLEOTIDE SEQUENCE [LARGE SCALE GENOMIC DNA]</scope>
    <source>
        <strain evidence="2">YNYX2018</strain>
        <tissue evidence="2">Adults</tissue>
    </source>
</reference>
<accession>A0A834XMG9</accession>
<gene>
    <name evidence="2" type="ORF">HCN44_003198</name>
</gene>
<feature type="compositionally biased region" description="Basic and acidic residues" evidence="1">
    <location>
        <begin position="86"/>
        <end position="102"/>
    </location>
</feature>
<dbReference type="EMBL" id="JACMRX010000006">
    <property type="protein sequence ID" value="KAF7987436.1"/>
    <property type="molecule type" value="Genomic_DNA"/>
</dbReference>
<proteinExistence type="predicted"/>
<evidence type="ECO:0000313" key="2">
    <source>
        <dbReference type="EMBL" id="KAF7987436.1"/>
    </source>
</evidence>
<dbReference type="Proteomes" id="UP000639338">
    <property type="component" value="Unassembled WGS sequence"/>
</dbReference>
<organism evidence="2 3">
    <name type="scientific">Aphidius gifuensis</name>
    <name type="common">Parasitoid wasp</name>
    <dbReference type="NCBI Taxonomy" id="684658"/>
    <lineage>
        <taxon>Eukaryota</taxon>
        <taxon>Metazoa</taxon>
        <taxon>Ecdysozoa</taxon>
        <taxon>Arthropoda</taxon>
        <taxon>Hexapoda</taxon>
        <taxon>Insecta</taxon>
        <taxon>Pterygota</taxon>
        <taxon>Neoptera</taxon>
        <taxon>Endopterygota</taxon>
        <taxon>Hymenoptera</taxon>
        <taxon>Apocrita</taxon>
        <taxon>Ichneumonoidea</taxon>
        <taxon>Braconidae</taxon>
        <taxon>Aphidiinae</taxon>
        <taxon>Aphidius</taxon>
    </lineage>
</organism>
<comment type="caution">
    <text evidence="2">The sequence shown here is derived from an EMBL/GenBank/DDBJ whole genome shotgun (WGS) entry which is preliminary data.</text>
</comment>
<keyword evidence="3" id="KW-1185">Reference proteome</keyword>
<sequence length="108" mass="12082">MKALSEINPWGSSDCQECESNDELTKFEDSFVVSNDSSRLSDSDQYLARLYSRLKNAMAPSELVHLLKADVLQAVTDEQLNQADDTTNKSDDEIPINDKVDTDSLQSH</sequence>
<name>A0A834XMG9_APHGI</name>
<protein>
    <submittedName>
        <fullName evidence="2">Uncharacterized protein</fullName>
    </submittedName>
</protein>
<evidence type="ECO:0000313" key="3">
    <source>
        <dbReference type="Proteomes" id="UP000639338"/>
    </source>
</evidence>
<dbReference type="AlphaFoldDB" id="A0A834XMG9"/>